<dbReference type="AlphaFoldDB" id="A0A4Y2VQZ3"/>
<dbReference type="EMBL" id="BGPR01050573">
    <property type="protein sequence ID" value="GBO27569.1"/>
    <property type="molecule type" value="Genomic_DNA"/>
</dbReference>
<accession>A0A4Y2VQZ3</accession>
<sequence length="99" mass="10365">MFGRSGIPPGCATPGGIGAPRALCVESRGATCRLIPLFCCGAEMTPLTSERQLCGTFLLPSCLVNSVNSFFVSYYLFNSKPGPGKPGSLALLETGDDQF</sequence>
<evidence type="ECO:0000313" key="1">
    <source>
        <dbReference type="EMBL" id="GBO27569.1"/>
    </source>
</evidence>
<reference evidence="1 2" key="1">
    <citation type="journal article" date="2019" name="Sci. Rep.">
        <title>Orb-weaving spider Araneus ventricosus genome elucidates the spidroin gene catalogue.</title>
        <authorList>
            <person name="Kono N."/>
            <person name="Nakamura H."/>
            <person name="Ohtoshi R."/>
            <person name="Moran D.A.P."/>
            <person name="Shinohara A."/>
            <person name="Yoshida Y."/>
            <person name="Fujiwara M."/>
            <person name="Mori M."/>
            <person name="Tomita M."/>
            <person name="Arakawa K."/>
        </authorList>
    </citation>
    <scope>NUCLEOTIDE SEQUENCE [LARGE SCALE GENOMIC DNA]</scope>
</reference>
<proteinExistence type="predicted"/>
<dbReference type="Proteomes" id="UP000499080">
    <property type="component" value="Unassembled WGS sequence"/>
</dbReference>
<name>A0A4Y2VQZ3_ARAVE</name>
<protein>
    <submittedName>
        <fullName evidence="1">Uncharacterized protein</fullName>
    </submittedName>
</protein>
<gene>
    <name evidence="1" type="ORF">AVEN_242487_1</name>
</gene>
<evidence type="ECO:0000313" key="2">
    <source>
        <dbReference type="Proteomes" id="UP000499080"/>
    </source>
</evidence>
<keyword evidence="2" id="KW-1185">Reference proteome</keyword>
<organism evidence="1 2">
    <name type="scientific">Araneus ventricosus</name>
    <name type="common">Orbweaver spider</name>
    <name type="synonym">Epeira ventricosa</name>
    <dbReference type="NCBI Taxonomy" id="182803"/>
    <lineage>
        <taxon>Eukaryota</taxon>
        <taxon>Metazoa</taxon>
        <taxon>Ecdysozoa</taxon>
        <taxon>Arthropoda</taxon>
        <taxon>Chelicerata</taxon>
        <taxon>Arachnida</taxon>
        <taxon>Araneae</taxon>
        <taxon>Araneomorphae</taxon>
        <taxon>Entelegynae</taxon>
        <taxon>Araneoidea</taxon>
        <taxon>Araneidae</taxon>
        <taxon>Araneus</taxon>
    </lineage>
</organism>
<comment type="caution">
    <text evidence="1">The sequence shown here is derived from an EMBL/GenBank/DDBJ whole genome shotgun (WGS) entry which is preliminary data.</text>
</comment>